<gene>
    <name evidence="1" type="ORF">SAMN05444126_10964</name>
</gene>
<reference evidence="2" key="1">
    <citation type="submission" date="2016-10" db="EMBL/GenBank/DDBJ databases">
        <authorList>
            <person name="de Groot N.N."/>
        </authorList>
    </citation>
    <scope>NUCLEOTIDE SEQUENCE [LARGE SCALE GENOMIC DNA]</scope>
    <source>
        <strain evidence="2">10nlg</strain>
    </source>
</reference>
<evidence type="ECO:0008006" key="3">
    <source>
        <dbReference type="Google" id="ProtNLM"/>
    </source>
</evidence>
<dbReference type="InterPro" id="IPR029063">
    <property type="entry name" value="SAM-dependent_MTases_sf"/>
</dbReference>
<dbReference type="SUPFAM" id="SSF53335">
    <property type="entry name" value="S-adenosyl-L-methionine-dependent methyltransferases"/>
    <property type="match status" value="1"/>
</dbReference>
<dbReference type="Gene3D" id="3.40.50.150">
    <property type="entry name" value="Vaccinia Virus protein VP39"/>
    <property type="match status" value="1"/>
</dbReference>
<organism evidence="1 2">
    <name type="scientific">Salisediminibacterium halotolerans</name>
    <dbReference type="NCBI Taxonomy" id="517425"/>
    <lineage>
        <taxon>Bacteria</taxon>
        <taxon>Bacillati</taxon>
        <taxon>Bacillota</taxon>
        <taxon>Bacilli</taxon>
        <taxon>Bacillales</taxon>
        <taxon>Bacillaceae</taxon>
        <taxon>Salisediminibacterium</taxon>
    </lineage>
</organism>
<sequence length="194" mass="21442">MNLIPTCTSFCEKLCCDSNFCARLGAVYYERIIEREISSIKIDHHSNVLCVGGGRTPYTACLLAEKTGADVKVIDHDASVIQDADKFIASWNLKQGSVVCEHCCGLEINEQNFDAAHIAMQVTFQEEILKHMLMNCACPAVLCRMPKEKVKAHYPGSLPDPVKQTAHDKVTHAHISMIGETCIFTDFHLTAVDG</sequence>
<name>A0A1H9TC53_9BACI</name>
<keyword evidence="2" id="KW-1185">Reference proteome</keyword>
<accession>A0A1H9TC53</accession>
<dbReference type="STRING" id="1464123.SAMN05444126_10964"/>
<protein>
    <recommendedName>
        <fullName evidence="3">Nicotianamine synthase protein</fullName>
    </recommendedName>
</protein>
<dbReference type="AlphaFoldDB" id="A0A1H9TC53"/>
<evidence type="ECO:0000313" key="1">
    <source>
        <dbReference type="EMBL" id="SER94193.1"/>
    </source>
</evidence>
<dbReference type="Proteomes" id="UP000199318">
    <property type="component" value="Unassembled WGS sequence"/>
</dbReference>
<comment type="caution">
    <text evidence="1">The sequence shown here is derived from an EMBL/GenBank/DDBJ whole genome shotgun (WGS) entry which is preliminary data.</text>
</comment>
<dbReference type="EMBL" id="FOGV01000009">
    <property type="protein sequence ID" value="SER94193.1"/>
    <property type="molecule type" value="Genomic_DNA"/>
</dbReference>
<dbReference type="RefSeq" id="WP_093072674.1">
    <property type="nucleotide sequence ID" value="NZ_FOGV01000009.1"/>
</dbReference>
<dbReference type="OrthoDB" id="1956540at2"/>
<proteinExistence type="predicted"/>
<evidence type="ECO:0000313" key="2">
    <source>
        <dbReference type="Proteomes" id="UP000199318"/>
    </source>
</evidence>